<dbReference type="PANTHER" id="PTHR11647">
    <property type="entry name" value="HYDRANTOINASE/DIHYDROPYRIMIDINASE FAMILY MEMBER"/>
    <property type="match status" value="1"/>
</dbReference>
<comment type="caution">
    <text evidence="2">The sequence shown here is derived from an EMBL/GenBank/DDBJ whole genome shotgun (WGS) entry which is preliminary data.</text>
</comment>
<dbReference type="SUPFAM" id="SSF51556">
    <property type="entry name" value="Metallo-dependent hydrolases"/>
    <property type="match status" value="1"/>
</dbReference>
<dbReference type="InterPro" id="IPR013108">
    <property type="entry name" value="Amidohydro_3"/>
</dbReference>
<dbReference type="InterPro" id="IPR050378">
    <property type="entry name" value="Metallo-dep_Hydrolases_sf"/>
</dbReference>
<gene>
    <name evidence="2" type="ORF">FYJ58_12595</name>
</gene>
<accession>A0A6L5Y0Q3</accession>
<dbReference type="InterPro" id="IPR011059">
    <property type="entry name" value="Metal-dep_hydrolase_composite"/>
</dbReference>
<organism evidence="2 3">
    <name type="scientific">Velocimicrobium porci</name>
    <dbReference type="NCBI Taxonomy" id="2606634"/>
    <lineage>
        <taxon>Bacteria</taxon>
        <taxon>Bacillati</taxon>
        <taxon>Bacillota</taxon>
        <taxon>Clostridia</taxon>
        <taxon>Lachnospirales</taxon>
        <taxon>Lachnospiraceae</taxon>
        <taxon>Velocimicrobium</taxon>
    </lineage>
</organism>
<sequence length="537" mass="60108">MFDQIIRGGTILSGDGSNRFIGDIAINKDKIALIAPHIEGCAKKEWNADGYYVTPGFIDIHRHADVALFRPHFGELELRQGLTTIVNGNCGLSVIPCPKPYQKEIKEFLLPVTGSFPPTISFHDFSTYIDAVKQVSIPINIGMLIGNGTVRAAVKGYETGKLSKEELKQVHNYLDSSLALGALGVSLGIVYAPEYNYNLDDFVKVLQPMKQYHVPLVTHIRGEGDIFCESIREVIEIAKQLNVPLHISHLKCIGKRNWGHKTREVLDQIEQAREDGLDVTCDLYPYTAGSTQLIQILPPEYLEGGFSEITRRLKEEKERKKLTSILKEPSTQFENLVSGVGFENIIISTVQTAKNQKYVGKSIAAIAKIQNKNPYDCVYDLLIEEQCKISMVDFIVSEEDIRTIIKFPSSSIISDTVYPDTGIPHPRMYGTYTKYLSQYIRDEKLLSLEDGIKKITSLPASVYGLSNKGLLKAGMDADINVFRLEELHTFATYQNPKVYSTGMKYVFVNGELMIDDDCLVNGKATGKILLNKTRYCD</sequence>
<dbReference type="Gene3D" id="3.20.20.140">
    <property type="entry name" value="Metal-dependent hydrolases"/>
    <property type="match status" value="1"/>
</dbReference>
<proteinExistence type="predicted"/>
<keyword evidence="3" id="KW-1185">Reference proteome</keyword>
<evidence type="ECO:0000313" key="3">
    <source>
        <dbReference type="Proteomes" id="UP000482209"/>
    </source>
</evidence>
<dbReference type="GO" id="GO:0005829">
    <property type="term" value="C:cytosol"/>
    <property type="evidence" value="ECO:0007669"/>
    <property type="project" value="TreeGrafter"/>
</dbReference>
<name>A0A6L5Y0Q3_9FIRM</name>
<dbReference type="GO" id="GO:0016812">
    <property type="term" value="F:hydrolase activity, acting on carbon-nitrogen (but not peptide) bonds, in cyclic amides"/>
    <property type="evidence" value="ECO:0007669"/>
    <property type="project" value="TreeGrafter"/>
</dbReference>
<dbReference type="InterPro" id="IPR032466">
    <property type="entry name" value="Metal_Hydrolase"/>
</dbReference>
<dbReference type="AlphaFoldDB" id="A0A6L5Y0Q3"/>
<protein>
    <submittedName>
        <fullName evidence="2">Amidohydrolase family protein</fullName>
    </submittedName>
</protein>
<reference evidence="2 3" key="1">
    <citation type="submission" date="2019-08" db="EMBL/GenBank/DDBJ databases">
        <title>In-depth cultivation of the pig gut microbiome towards novel bacterial diversity and tailored functional studies.</title>
        <authorList>
            <person name="Wylensek D."/>
            <person name="Hitch T.C.A."/>
            <person name="Clavel T."/>
        </authorList>
    </citation>
    <scope>NUCLEOTIDE SEQUENCE [LARGE SCALE GENOMIC DNA]</scope>
    <source>
        <strain evidence="2 3">WCA-693-APC-MOT-I</strain>
    </source>
</reference>
<dbReference type="InterPro" id="IPR023100">
    <property type="entry name" value="D-aminoacylase_insert_dom_sf"/>
</dbReference>
<dbReference type="Gene3D" id="3.30.1490.130">
    <property type="entry name" value="D-aminoacylase. Domain 3"/>
    <property type="match status" value="1"/>
</dbReference>
<dbReference type="Pfam" id="PF07969">
    <property type="entry name" value="Amidohydro_3"/>
    <property type="match status" value="1"/>
</dbReference>
<evidence type="ECO:0000259" key="1">
    <source>
        <dbReference type="Pfam" id="PF07969"/>
    </source>
</evidence>
<evidence type="ECO:0000313" key="2">
    <source>
        <dbReference type="EMBL" id="MSS64706.1"/>
    </source>
</evidence>
<dbReference type="Proteomes" id="UP000482209">
    <property type="component" value="Unassembled WGS sequence"/>
</dbReference>
<dbReference type="GO" id="GO:0016811">
    <property type="term" value="F:hydrolase activity, acting on carbon-nitrogen (but not peptide) bonds, in linear amides"/>
    <property type="evidence" value="ECO:0007669"/>
    <property type="project" value="InterPro"/>
</dbReference>
<keyword evidence="2" id="KW-0378">Hydrolase</keyword>
<dbReference type="SUPFAM" id="SSF51338">
    <property type="entry name" value="Composite domain of metallo-dependent hydrolases"/>
    <property type="match status" value="1"/>
</dbReference>
<dbReference type="RefSeq" id="WP_154520096.1">
    <property type="nucleotide sequence ID" value="NZ_VUMT01000026.1"/>
</dbReference>
<feature type="domain" description="Amidohydrolase 3" evidence="1">
    <location>
        <begin position="423"/>
        <end position="512"/>
    </location>
</feature>
<dbReference type="EMBL" id="VUMT01000026">
    <property type="protein sequence ID" value="MSS64706.1"/>
    <property type="molecule type" value="Genomic_DNA"/>
</dbReference>
<dbReference type="Gene3D" id="2.30.40.10">
    <property type="entry name" value="Urease, subunit C, domain 1"/>
    <property type="match status" value="1"/>
</dbReference>
<dbReference type="PANTHER" id="PTHR11647:SF1">
    <property type="entry name" value="COLLAPSIN RESPONSE MEDIATOR PROTEIN"/>
    <property type="match status" value="1"/>
</dbReference>